<dbReference type="EMBL" id="JAGEUA010000005">
    <property type="protein sequence ID" value="KAL0978047.1"/>
    <property type="molecule type" value="Genomic_DNA"/>
</dbReference>
<keyword evidence="3" id="KW-0732">Signal</keyword>
<feature type="signal peptide" evidence="3">
    <location>
        <begin position="1"/>
        <end position="21"/>
    </location>
</feature>
<keyword evidence="2" id="KW-1133">Transmembrane helix</keyword>
<comment type="caution">
    <text evidence="4">The sequence shown here is derived from an EMBL/GenBank/DDBJ whole genome shotgun (WGS) entry which is preliminary data.</text>
</comment>
<feature type="transmembrane region" description="Helical" evidence="2">
    <location>
        <begin position="261"/>
        <end position="286"/>
    </location>
</feature>
<gene>
    <name evidence="4" type="ORF">UPYG_G00165230</name>
</gene>
<reference evidence="4 5" key="1">
    <citation type="submission" date="2024-06" db="EMBL/GenBank/DDBJ databases">
        <authorList>
            <person name="Pan Q."/>
            <person name="Wen M."/>
            <person name="Jouanno E."/>
            <person name="Zahm M."/>
            <person name="Klopp C."/>
            <person name="Cabau C."/>
            <person name="Louis A."/>
            <person name="Berthelot C."/>
            <person name="Parey E."/>
            <person name="Roest Crollius H."/>
            <person name="Montfort J."/>
            <person name="Robinson-Rechavi M."/>
            <person name="Bouchez O."/>
            <person name="Lampietro C."/>
            <person name="Lopez Roques C."/>
            <person name="Donnadieu C."/>
            <person name="Postlethwait J."/>
            <person name="Bobe J."/>
            <person name="Verreycken H."/>
            <person name="Guiguen Y."/>
        </authorList>
    </citation>
    <scope>NUCLEOTIDE SEQUENCE [LARGE SCALE GENOMIC DNA]</scope>
    <source>
        <strain evidence="4">Up_M1</strain>
        <tissue evidence="4">Testis</tissue>
    </source>
</reference>
<accession>A0ABD0X8G0</accession>
<feature type="chain" id="PRO_5044816000" evidence="3">
    <location>
        <begin position="22"/>
        <end position="372"/>
    </location>
</feature>
<keyword evidence="2" id="KW-0472">Membrane</keyword>
<keyword evidence="2" id="KW-0812">Transmembrane</keyword>
<evidence type="ECO:0000313" key="4">
    <source>
        <dbReference type="EMBL" id="KAL0978047.1"/>
    </source>
</evidence>
<organism evidence="4 5">
    <name type="scientific">Umbra pygmaea</name>
    <name type="common">Eastern mudminnow</name>
    <dbReference type="NCBI Taxonomy" id="75934"/>
    <lineage>
        <taxon>Eukaryota</taxon>
        <taxon>Metazoa</taxon>
        <taxon>Chordata</taxon>
        <taxon>Craniata</taxon>
        <taxon>Vertebrata</taxon>
        <taxon>Euteleostomi</taxon>
        <taxon>Actinopterygii</taxon>
        <taxon>Neopterygii</taxon>
        <taxon>Teleostei</taxon>
        <taxon>Protacanthopterygii</taxon>
        <taxon>Esociformes</taxon>
        <taxon>Umbridae</taxon>
        <taxon>Umbra</taxon>
    </lineage>
</organism>
<evidence type="ECO:0000256" key="2">
    <source>
        <dbReference type="SAM" id="Phobius"/>
    </source>
</evidence>
<evidence type="ECO:0000256" key="3">
    <source>
        <dbReference type="SAM" id="SignalP"/>
    </source>
</evidence>
<proteinExistence type="predicted"/>
<name>A0ABD0X8G0_UMBPY</name>
<feature type="region of interest" description="Disordered" evidence="1">
    <location>
        <begin position="342"/>
        <end position="372"/>
    </location>
</feature>
<sequence length="372" mass="40849">MAPRHLFFAILFLYTVYYIKAQGPPQPSLTVSPTVIRETDSVQLSCQTLPAVVQVTCNYTVGRSYSSPLSDPVFVTVQAHKPVISVHHDEEDVIIICEIPGPAGSDTTCNLYVGEQQFRKQKINRKKASTSKRFCQFTVNKDDLIGRLQLVRREEVSCDYTLSSGPNYLSTRSDGYNLIGHLGELIISVPTTKQTSSTTDQMGELIIIVPTTKQTSSTTVPGLTVGSILTTGTLKSSTERYYSSTGSVVNSNHKDSDLKKVLWYALVGGASGLSVFLLGLTAVCLCRKTRQKHSQRSEVQQECHNLNLEIEDMSSGGLEDSWDDEFYDIISTDPSTTVKLQGTEHSFGGPAGEKGQLSDNDNSDTDHIYLNT</sequence>
<dbReference type="Proteomes" id="UP001557470">
    <property type="component" value="Unassembled WGS sequence"/>
</dbReference>
<evidence type="ECO:0000256" key="1">
    <source>
        <dbReference type="SAM" id="MobiDB-lite"/>
    </source>
</evidence>
<evidence type="ECO:0000313" key="5">
    <source>
        <dbReference type="Proteomes" id="UP001557470"/>
    </source>
</evidence>
<dbReference type="AlphaFoldDB" id="A0ABD0X8G0"/>
<keyword evidence="5" id="KW-1185">Reference proteome</keyword>
<protein>
    <submittedName>
        <fullName evidence="4">Uncharacterized protein</fullName>
    </submittedName>
</protein>